<reference evidence="3" key="1">
    <citation type="submission" date="2020-02" db="EMBL/GenBank/DDBJ databases">
        <authorList>
            <person name="Meier V. D."/>
        </authorList>
    </citation>
    <scope>NUCLEOTIDE SEQUENCE</scope>
    <source>
        <strain evidence="3">AVDCRST_MAG84</strain>
    </source>
</reference>
<evidence type="ECO:0000256" key="1">
    <source>
        <dbReference type="ARBA" id="ARBA00008909"/>
    </source>
</evidence>
<accession>A0A6J4NQL4</accession>
<comment type="similarity">
    <text evidence="1">Belongs to the Gram-positive plasmids replication protein type 1 family.</text>
</comment>
<dbReference type="InterPro" id="IPR000989">
    <property type="entry name" value="Rep"/>
</dbReference>
<protein>
    <submittedName>
        <fullName evidence="3">Replication protein</fullName>
    </submittedName>
</protein>
<gene>
    <name evidence="3" type="ORF">AVDCRST_MAG84-5598</name>
</gene>
<dbReference type="AlphaFoldDB" id="A0A6J4NQL4"/>
<sequence length="326" mass="37543">MPVSNELKGGDSWFLAEISSADQKWDAYRAQSDEIAKLYELCGYERYAERIIECSEWLMYALNSNDEGEISLKLRDARFCRVRHCPVCQWRRQEMWRARFFKALPDIQAKYATGRWIFLTLTVRNCEVSELRSTLTKMNSAWQRLTQRKAFPALGFIKSMEVTRGWDGTAHPHFHCLMLVPASYFGKGYIPQAEWTTLWQSCLKVDYTPIVNVKVVKGKKGALGATGDASKDTMARAVCETLKYCVKPDDLLADPEWLSELTKQLQKTRSISIGGCLKEFFSEDEPEDLINGDIEEEEKTDDEAMLFFDWASAIRRYKKGNGRKIS</sequence>
<organism evidence="3">
    <name type="scientific">uncultured Microcoleus sp</name>
    <dbReference type="NCBI Taxonomy" id="259945"/>
    <lineage>
        <taxon>Bacteria</taxon>
        <taxon>Bacillati</taxon>
        <taxon>Cyanobacteriota</taxon>
        <taxon>Cyanophyceae</taxon>
        <taxon>Oscillatoriophycideae</taxon>
        <taxon>Oscillatoriales</taxon>
        <taxon>Microcoleaceae</taxon>
        <taxon>Microcoleus</taxon>
        <taxon>environmental samples</taxon>
    </lineage>
</organism>
<dbReference type="GO" id="GO:0006260">
    <property type="term" value="P:DNA replication"/>
    <property type="evidence" value="ECO:0007669"/>
    <property type="project" value="UniProtKB-KW"/>
</dbReference>
<evidence type="ECO:0000256" key="2">
    <source>
        <dbReference type="ARBA" id="ARBA00022705"/>
    </source>
</evidence>
<name>A0A6J4NQL4_9CYAN</name>
<proteinExistence type="inferred from homology"/>
<dbReference type="EMBL" id="CADCTZ010001325">
    <property type="protein sequence ID" value="CAA9390968.1"/>
    <property type="molecule type" value="Genomic_DNA"/>
</dbReference>
<keyword evidence="2" id="KW-0235">DNA replication</keyword>
<dbReference type="Pfam" id="PF01446">
    <property type="entry name" value="Rep_1"/>
    <property type="match status" value="1"/>
</dbReference>
<dbReference type="GO" id="GO:0003677">
    <property type="term" value="F:DNA binding"/>
    <property type="evidence" value="ECO:0007669"/>
    <property type="project" value="InterPro"/>
</dbReference>
<evidence type="ECO:0000313" key="3">
    <source>
        <dbReference type="EMBL" id="CAA9390968.1"/>
    </source>
</evidence>